<organism evidence="2">
    <name type="scientific">Scylla olivacea</name>
    <name type="common">Orange mud crab</name>
    <name type="synonym">Cancer olivacea</name>
    <dbReference type="NCBI Taxonomy" id="85551"/>
    <lineage>
        <taxon>Eukaryota</taxon>
        <taxon>Metazoa</taxon>
        <taxon>Ecdysozoa</taxon>
        <taxon>Arthropoda</taxon>
        <taxon>Crustacea</taxon>
        <taxon>Multicrustacea</taxon>
        <taxon>Malacostraca</taxon>
        <taxon>Eumalacostraca</taxon>
        <taxon>Eucarida</taxon>
        <taxon>Decapoda</taxon>
        <taxon>Pleocyemata</taxon>
        <taxon>Brachyura</taxon>
        <taxon>Eubrachyura</taxon>
        <taxon>Portunoidea</taxon>
        <taxon>Portunidae</taxon>
        <taxon>Portuninae</taxon>
        <taxon>Scylla</taxon>
    </lineage>
</organism>
<sequence length="264" mass="29104">MRAVLLAAGYGTRLECDLQNDASGLFSHLVGTPKPLLPIGGMPLVTHWIKAFDQVPEITSVVVVTNDLHKPLYQTWADGLARHMRIVSDGSTSNEERSGAVACMEIGAAGSQEDILFVAGDTLLPSDFSLKTLVSKFKALHDHEKEACLVLSAPVSEKNVSKHGIIEVEERNRVTQFLEKPQPQDTTSRLQCPCVYLMSSESLHHLQNFLEENRNAPLSCRDATGMFIGSLIHRAPVFAHHVTHRYDVGGLQSYLQCCQDFQPS</sequence>
<dbReference type="PANTHER" id="PTHR42883:SF2">
    <property type="entry name" value="THYMIDYLYLTRANSFERASE"/>
    <property type="match status" value="1"/>
</dbReference>
<dbReference type="AlphaFoldDB" id="A0A0P4W351"/>
<dbReference type="Gene3D" id="3.90.550.10">
    <property type="entry name" value="Spore Coat Polysaccharide Biosynthesis Protein SpsA, Chain A"/>
    <property type="match status" value="1"/>
</dbReference>
<evidence type="ECO:0000313" key="2">
    <source>
        <dbReference type="EMBL" id="JAI57532.1"/>
    </source>
</evidence>
<protein>
    <recommendedName>
        <fullName evidence="1">Nucleotidyl transferase domain-containing protein</fullName>
    </recommendedName>
</protein>
<evidence type="ECO:0000259" key="1">
    <source>
        <dbReference type="Pfam" id="PF00483"/>
    </source>
</evidence>
<proteinExistence type="predicted"/>
<feature type="domain" description="Nucleotidyl transferase" evidence="1">
    <location>
        <begin position="3"/>
        <end position="259"/>
    </location>
</feature>
<reference evidence="2" key="1">
    <citation type="submission" date="2015-09" db="EMBL/GenBank/DDBJ databases">
        <title>Scylla olivacea transcriptome.</title>
        <authorList>
            <person name="Ikhwanuddin M."/>
        </authorList>
    </citation>
    <scope>NUCLEOTIDE SEQUENCE</scope>
</reference>
<dbReference type="InterPro" id="IPR005835">
    <property type="entry name" value="NTP_transferase_dom"/>
</dbReference>
<dbReference type="SUPFAM" id="SSF53448">
    <property type="entry name" value="Nucleotide-diphospho-sugar transferases"/>
    <property type="match status" value="1"/>
</dbReference>
<dbReference type="InterPro" id="IPR029044">
    <property type="entry name" value="Nucleotide-diphossugar_trans"/>
</dbReference>
<name>A0A0P4W351_SCYOL</name>
<dbReference type="PANTHER" id="PTHR42883">
    <property type="entry name" value="GLUCOSE-1-PHOSPHATE THYMIDYLTRANSFERASE"/>
    <property type="match status" value="1"/>
</dbReference>
<dbReference type="EMBL" id="GDRN01106712">
    <property type="protein sequence ID" value="JAI57532.1"/>
    <property type="molecule type" value="Transcribed_RNA"/>
</dbReference>
<accession>A0A0P4W351</accession>
<dbReference type="Pfam" id="PF00483">
    <property type="entry name" value="NTP_transferase"/>
    <property type="match status" value="1"/>
</dbReference>